<comment type="caution">
    <text evidence="2">The sequence shown here is derived from an EMBL/GenBank/DDBJ whole genome shotgun (WGS) entry which is preliminary data.</text>
</comment>
<dbReference type="Proteomes" id="UP001054857">
    <property type="component" value="Unassembled WGS sequence"/>
</dbReference>
<dbReference type="EMBL" id="BMAR01000004">
    <property type="protein sequence ID" value="GFR42742.1"/>
    <property type="molecule type" value="Genomic_DNA"/>
</dbReference>
<accession>A0AAD3HJ60</accession>
<protein>
    <recommendedName>
        <fullName evidence="1">JmjC domain-containing protein</fullName>
    </recommendedName>
</protein>
<evidence type="ECO:0000313" key="2">
    <source>
        <dbReference type="EMBL" id="GFR42742.1"/>
    </source>
</evidence>
<organism evidence="2 3">
    <name type="scientific">Astrephomene gubernaculifera</name>
    <dbReference type="NCBI Taxonomy" id="47775"/>
    <lineage>
        <taxon>Eukaryota</taxon>
        <taxon>Viridiplantae</taxon>
        <taxon>Chlorophyta</taxon>
        <taxon>core chlorophytes</taxon>
        <taxon>Chlorophyceae</taxon>
        <taxon>CS clade</taxon>
        <taxon>Chlamydomonadales</taxon>
        <taxon>Astrephomenaceae</taxon>
        <taxon>Astrephomene</taxon>
    </lineage>
</organism>
<dbReference type="AlphaFoldDB" id="A0AAD3HJ60"/>
<name>A0AAD3HJ60_9CHLO</name>
<feature type="domain" description="JmjC" evidence="1">
    <location>
        <begin position="419"/>
        <end position="651"/>
    </location>
</feature>
<sequence>MAALIAAPKHTLFLRHGFKALCQNTKTCDSFHSGNAENAKKPALTLHGTCQGTKGGQTSCPPCYLCPHEACREQWSRVGTKTPFCSNACLAAHFKIHHGFDASALVEYLSPEYAALMYADLVDFMNDPAWKGKGTPSKYEEYFNSLMEAIAEKYPNTQQLAGAHDRMSSAVLDELGLPCHTPGPLLPPYTVDDPLSHLRRMVAENTLQAHVHTLRKEVSDVDQAAADSLKQDAVAVATAAAWYLGGREGTLGLMNVPSATSYTNSAGGNTTFTCQTCHSLLNFTAYGVLPAGEASKLKESFPEFYCTRGCLPPRHMDSAKLYRLLEMETCQQAYKLVNWLHVEGMPPYIPLSSTNPYKTTLTQQLPSGQLDRLDPPFDVQTGRPPLVTKDWLTAELGRNHACTGLTSVENCVAAVFAPKNKSYRLVNLNVPSGSSSWLYDIRVAAVNPGDFLGTSSNVNLRDSTLVLCGAKGTGTACHMDRTEAFNVLFAPEREDVDASKPCALWTFVRPSAIGAFGDFLSKHPASPGVDKSAKKDKKDSSVVEWELLAAATLKEKRLSPDGSRNAFHGGPLVDGGSANVFRPFVRDVNELRAALGENNVVVIEQYHGDVVHVPAGWIHQVENVQACLKLAWDTLNPRRLVHYFGVQRLVVHHGLWGYSPEDYMAIEAVLAKAIPEIMRHVQSK</sequence>
<proteinExistence type="predicted"/>
<keyword evidence="3" id="KW-1185">Reference proteome</keyword>
<dbReference type="InterPro" id="IPR003347">
    <property type="entry name" value="JmjC_dom"/>
</dbReference>
<dbReference type="PROSITE" id="PS51184">
    <property type="entry name" value="JMJC"/>
    <property type="match status" value="1"/>
</dbReference>
<reference evidence="2 3" key="1">
    <citation type="journal article" date="2021" name="Sci. Rep.">
        <title>Genome sequencing of the multicellular alga Astrephomene provides insights into convergent evolution of germ-soma differentiation.</title>
        <authorList>
            <person name="Yamashita S."/>
            <person name="Yamamoto K."/>
            <person name="Matsuzaki R."/>
            <person name="Suzuki S."/>
            <person name="Yamaguchi H."/>
            <person name="Hirooka S."/>
            <person name="Minakuchi Y."/>
            <person name="Miyagishima S."/>
            <person name="Kawachi M."/>
            <person name="Toyoda A."/>
            <person name="Nozaki H."/>
        </authorList>
    </citation>
    <scope>NUCLEOTIDE SEQUENCE [LARGE SCALE GENOMIC DNA]</scope>
    <source>
        <strain evidence="2 3">NIES-4017</strain>
    </source>
</reference>
<dbReference type="SMART" id="SM00558">
    <property type="entry name" value="JmjC"/>
    <property type="match status" value="1"/>
</dbReference>
<evidence type="ECO:0000259" key="1">
    <source>
        <dbReference type="PROSITE" id="PS51184"/>
    </source>
</evidence>
<dbReference type="SUPFAM" id="SSF51197">
    <property type="entry name" value="Clavaminate synthase-like"/>
    <property type="match status" value="1"/>
</dbReference>
<gene>
    <name evidence="2" type="ORF">Agub_g3677</name>
</gene>
<evidence type="ECO:0000313" key="3">
    <source>
        <dbReference type="Proteomes" id="UP001054857"/>
    </source>
</evidence>
<dbReference type="Gene3D" id="2.60.120.650">
    <property type="entry name" value="Cupin"/>
    <property type="match status" value="1"/>
</dbReference>